<proteinExistence type="predicted"/>
<protein>
    <submittedName>
        <fullName evidence="2">Uncharacterized protein</fullName>
    </submittedName>
</protein>
<evidence type="ECO:0000313" key="3">
    <source>
        <dbReference type="Proteomes" id="UP001281447"/>
    </source>
</evidence>
<organism evidence="2 3">
    <name type="scientific">Tigheibacillus halophilus</name>
    <dbReference type="NCBI Taxonomy" id="361280"/>
    <lineage>
        <taxon>Bacteria</taxon>
        <taxon>Bacillati</taxon>
        <taxon>Bacillota</taxon>
        <taxon>Bacilli</taxon>
        <taxon>Bacillales</taxon>
        <taxon>Bacillaceae</taxon>
        <taxon>Tigheibacillus</taxon>
    </lineage>
</organism>
<keyword evidence="3" id="KW-1185">Reference proteome</keyword>
<evidence type="ECO:0000313" key="2">
    <source>
        <dbReference type="EMBL" id="MDY0394008.1"/>
    </source>
</evidence>
<accession>A0ABU5C3W5</accession>
<comment type="caution">
    <text evidence="2">The sequence shown here is derived from an EMBL/GenBank/DDBJ whole genome shotgun (WGS) entry which is preliminary data.</text>
</comment>
<gene>
    <name evidence="2" type="ORF">RWE15_05380</name>
</gene>
<evidence type="ECO:0000256" key="1">
    <source>
        <dbReference type="SAM" id="Phobius"/>
    </source>
</evidence>
<feature type="transmembrane region" description="Helical" evidence="1">
    <location>
        <begin position="12"/>
        <end position="32"/>
    </location>
</feature>
<dbReference type="EMBL" id="JAWDIP010000003">
    <property type="protein sequence ID" value="MDY0394008.1"/>
    <property type="molecule type" value="Genomic_DNA"/>
</dbReference>
<keyword evidence="1" id="KW-0472">Membrane</keyword>
<reference evidence="2 3" key="1">
    <citation type="submission" date="2023-10" db="EMBL/GenBank/DDBJ databases">
        <title>Virgibacillus halophilus 5B73C genome.</title>
        <authorList>
            <person name="Miliotis G."/>
            <person name="Sengupta P."/>
            <person name="Hameed A."/>
            <person name="Chuvochina M."/>
            <person name="Mcdonagh F."/>
            <person name="Simpson A.C."/>
            <person name="Singh N.K."/>
            <person name="Rekha P.D."/>
            <person name="Raman K."/>
            <person name="Hugenholtz P."/>
            <person name="Venkateswaran K."/>
        </authorList>
    </citation>
    <scope>NUCLEOTIDE SEQUENCE [LARGE SCALE GENOMIC DNA]</scope>
    <source>
        <strain evidence="2 3">5B73C</strain>
    </source>
</reference>
<name>A0ABU5C3W5_9BACI</name>
<keyword evidence="1" id="KW-1133">Transmembrane helix</keyword>
<dbReference type="Proteomes" id="UP001281447">
    <property type="component" value="Unassembled WGS sequence"/>
</dbReference>
<keyword evidence="1" id="KW-0812">Transmembrane</keyword>
<sequence length="47" mass="5324">MAKEARLLSKQFLLGAAGILIWLCGELVPVWVPGWTAYIMENLQKKH</sequence>